<dbReference type="PANTHER" id="PTHR32361:SF23">
    <property type="entry name" value="FERRIC-CHELATE REDUCTASE"/>
    <property type="match status" value="1"/>
</dbReference>
<dbReference type="SUPFAM" id="SSF63380">
    <property type="entry name" value="Riboflavin synthase domain-like"/>
    <property type="match status" value="1"/>
</dbReference>
<dbReference type="EC" id="1.16.1.9" evidence="3"/>
<dbReference type="InterPro" id="IPR013130">
    <property type="entry name" value="Fe3_Rdtase_TM_dom"/>
</dbReference>
<dbReference type="GO" id="GO:0006879">
    <property type="term" value="P:intracellular iron ion homeostasis"/>
    <property type="evidence" value="ECO:0007669"/>
    <property type="project" value="TreeGrafter"/>
</dbReference>
<dbReference type="InterPro" id="IPR013112">
    <property type="entry name" value="FAD-bd_8"/>
</dbReference>
<accession>A0A8H4N5L5</accession>
<keyword evidence="4" id="KW-0813">Transport</keyword>
<evidence type="ECO:0000256" key="5">
    <source>
        <dbReference type="ARBA" id="ARBA00022475"/>
    </source>
</evidence>
<proteinExistence type="inferred from homology"/>
<feature type="transmembrane region" description="Helical" evidence="14">
    <location>
        <begin position="197"/>
        <end position="220"/>
    </location>
</feature>
<dbReference type="InterPro" id="IPR017927">
    <property type="entry name" value="FAD-bd_FR_type"/>
</dbReference>
<evidence type="ECO:0000256" key="4">
    <source>
        <dbReference type="ARBA" id="ARBA00022448"/>
    </source>
</evidence>
<evidence type="ECO:0000259" key="15">
    <source>
        <dbReference type="PROSITE" id="PS51384"/>
    </source>
</evidence>
<dbReference type="PANTHER" id="PTHR32361">
    <property type="entry name" value="FERRIC/CUPRIC REDUCTASE TRANSMEMBRANE COMPONENT"/>
    <property type="match status" value="1"/>
</dbReference>
<comment type="caution">
    <text evidence="16">The sequence shown here is derived from an EMBL/GenBank/DDBJ whole genome shotgun (WGS) entry which is preliminary data.</text>
</comment>
<keyword evidence="6 14" id="KW-0812">Transmembrane</keyword>
<dbReference type="Pfam" id="PF08022">
    <property type="entry name" value="FAD_binding_8"/>
    <property type="match status" value="1"/>
</dbReference>
<dbReference type="Proteomes" id="UP000572817">
    <property type="component" value="Unassembled WGS sequence"/>
</dbReference>
<evidence type="ECO:0000256" key="3">
    <source>
        <dbReference type="ARBA" id="ARBA00012668"/>
    </source>
</evidence>
<protein>
    <recommendedName>
        <fullName evidence="3">ferric-chelate reductase (NADPH)</fullName>
        <ecNumber evidence="3">1.16.1.9</ecNumber>
    </recommendedName>
</protein>
<feature type="transmembrane region" description="Helical" evidence="14">
    <location>
        <begin position="54"/>
        <end position="75"/>
    </location>
</feature>
<sequence length="789" mass="87396">MAPNRWPNDPLPSGVPFADLPITNSNCMNKSCEAYAAGWNASEKEIPLMTQIDYSYWTLCYYLSWLVIFVAAHWIHVISNYFTRPRTVGSTPKTRWTHKIAARYRSVAYRRFSGRWAKLGMPSLGLFALFALSTIFFTCLIFPEKPYLRSRFRFGSPPLSVRCAMTISALMPLLIALGGKVNIITWMTGASYAELNIFHRFVGGVVFALATIHTVPHIIAPIQDGGYDYFAQLFIWHRRELSGVILYFIFLMMMILSLPPVRRRFYEFFAFTHIILGMAFFGVIWWHIKGEFASPIYIYATVGIFVFSNILRIIHRNRSFLRGNPLCKCGWNGALGGFPTKIEQLPGKITKLTVDVPACMRWKPGRHSYIRMPRISIFGNHPFTIASIPSTSSHEPNQLVFLIRAHAGFTRVLSQRAALHQQHPAPITSGHNSTSSSTSNVPLLVEKSKHASFSDLEAQAPRLGYSPLRTIVDGTYGTYTGPLHRTFDTVVLIAAGTGITAALPYALDLSVRMRDAALTGGSMACAVRDVRLVWTVRDAAWVGWVRAELDRCVADANEGAARVRAWRHGGGSAPLPGRVVVDVYVTGKRETPAPSAMASQQDIVYTPPTATEEPLKSPSAALDAPPPATFFRDTPATRSQADRSRWSSAETIRVSMGSPPPRPSNCSSMYSIAGLQQQQRSSLTPCRVVPGGGGGACQCCRQYSWRSCHSRTNSTAEKTSALNVKYERPVVSELLPSLVSSLRGGRAFVMGCGPEGLKIELGNVMAGLQKRVVRGEMEKVVLHMETFGW</sequence>
<dbReference type="InterPro" id="IPR013121">
    <property type="entry name" value="Fe_red_NAD-bd_6"/>
</dbReference>
<evidence type="ECO:0000256" key="11">
    <source>
        <dbReference type="ARBA" id="ARBA00023136"/>
    </source>
</evidence>
<dbReference type="InterPro" id="IPR051410">
    <property type="entry name" value="Ferric/Cupric_Reductase"/>
</dbReference>
<dbReference type="Gene3D" id="3.40.50.80">
    <property type="entry name" value="Nucleotide-binding domain of ferredoxin-NADP reductase (FNR) module"/>
    <property type="match status" value="1"/>
</dbReference>
<dbReference type="GO" id="GO:0015677">
    <property type="term" value="P:copper ion import"/>
    <property type="evidence" value="ECO:0007669"/>
    <property type="project" value="TreeGrafter"/>
</dbReference>
<keyword evidence="9" id="KW-0560">Oxidoreductase</keyword>
<dbReference type="CDD" id="cd06186">
    <property type="entry name" value="NOX_Duox_like_FAD_NADP"/>
    <property type="match status" value="1"/>
</dbReference>
<feature type="transmembrane region" description="Helical" evidence="14">
    <location>
        <begin position="119"/>
        <end position="143"/>
    </location>
</feature>
<feature type="transmembrane region" description="Helical" evidence="14">
    <location>
        <begin position="240"/>
        <end position="258"/>
    </location>
</feature>
<evidence type="ECO:0000256" key="9">
    <source>
        <dbReference type="ARBA" id="ARBA00023002"/>
    </source>
</evidence>
<dbReference type="GO" id="GO:0006826">
    <property type="term" value="P:iron ion transport"/>
    <property type="evidence" value="ECO:0007669"/>
    <property type="project" value="TreeGrafter"/>
</dbReference>
<dbReference type="Pfam" id="PF01794">
    <property type="entry name" value="Ferric_reduct"/>
    <property type="match status" value="1"/>
</dbReference>
<name>A0A8H4N5L5_9PEZI</name>
<evidence type="ECO:0000256" key="2">
    <source>
        <dbReference type="ARBA" id="ARBA00006278"/>
    </source>
</evidence>
<feature type="region of interest" description="Disordered" evidence="13">
    <location>
        <begin position="610"/>
        <end position="663"/>
    </location>
</feature>
<comment type="catalytic activity">
    <reaction evidence="12">
        <text>2 a Fe(II)-siderophore + NADP(+) + H(+) = 2 a Fe(III)-siderophore + NADPH</text>
        <dbReference type="Rhea" id="RHEA:28795"/>
        <dbReference type="Rhea" id="RHEA-COMP:11342"/>
        <dbReference type="Rhea" id="RHEA-COMP:11344"/>
        <dbReference type="ChEBI" id="CHEBI:15378"/>
        <dbReference type="ChEBI" id="CHEBI:29033"/>
        <dbReference type="ChEBI" id="CHEBI:29034"/>
        <dbReference type="ChEBI" id="CHEBI:57783"/>
        <dbReference type="ChEBI" id="CHEBI:58349"/>
        <dbReference type="EC" id="1.16.1.9"/>
    </reaction>
</comment>
<comment type="similarity">
    <text evidence="2">Belongs to the ferric reductase (FRE) family.</text>
</comment>
<dbReference type="SUPFAM" id="SSF52343">
    <property type="entry name" value="Ferredoxin reductase-like, C-terminal NADP-linked domain"/>
    <property type="match status" value="1"/>
</dbReference>
<dbReference type="SFLD" id="SFLDG01168">
    <property type="entry name" value="Ferric_reductase_subgroup_(FRE"/>
    <property type="match status" value="1"/>
</dbReference>
<dbReference type="InterPro" id="IPR039261">
    <property type="entry name" value="FNR_nucleotide-bd"/>
</dbReference>
<evidence type="ECO:0000313" key="16">
    <source>
        <dbReference type="EMBL" id="KAF4303732.1"/>
    </source>
</evidence>
<dbReference type="GO" id="GO:0005886">
    <property type="term" value="C:plasma membrane"/>
    <property type="evidence" value="ECO:0007669"/>
    <property type="project" value="UniProtKB-SubCell"/>
</dbReference>
<organism evidence="16 17">
    <name type="scientific">Botryosphaeria dothidea</name>
    <dbReference type="NCBI Taxonomy" id="55169"/>
    <lineage>
        <taxon>Eukaryota</taxon>
        <taxon>Fungi</taxon>
        <taxon>Dikarya</taxon>
        <taxon>Ascomycota</taxon>
        <taxon>Pezizomycotina</taxon>
        <taxon>Dothideomycetes</taxon>
        <taxon>Dothideomycetes incertae sedis</taxon>
        <taxon>Botryosphaeriales</taxon>
        <taxon>Botryosphaeriaceae</taxon>
        <taxon>Botryosphaeria</taxon>
    </lineage>
</organism>
<feature type="domain" description="FAD-binding FR-type" evidence="15">
    <location>
        <begin position="332"/>
        <end position="438"/>
    </location>
</feature>
<feature type="transmembrane region" description="Helical" evidence="14">
    <location>
        <begin position="294"/>
        <end position="314"/>
    </location>
</feature>
<feature type="transmembrane region" description="Helical" evidence="14">
    <location>
        <begin position="159"/>
        <end position="177"/>
    </location>
</feature>
<keyword evidence="8 14" id="KW-1133">Transmembrane helix</keyword>
<keyword evidence="7" id="KW-0249">Electron transport</keyword>
<reference evidence="16" key="1">
    <citation type="submission" date="2020-04" db="EMBL/GenBank/DDBJ databases">
        <title>Genome Assembly and Annotation of Botryosphaeria dothidea sdau 11-99, a Latent Pathogen of Apple Fruit Ring Rot in China.</title>
        <authorList>
            <person name="Yu C."/>
            <person name="Diao Y."/>
            <person name="Lu Q."/>
            <person name="Zhao J."/>
            <person name="Cui S."/>
            <person name="Peng C."/>
            <person name="He B."/>
            <person name="Liu H."/>
        </authorList>
    </citation>
    <scope>NUCLEOTIDE SEQUENCE [LARGE SCALE GENOMIC DNA]</scope>
    <source>
        <strain evidence="16">Sdau11-99</strain>
    </source>
</reference>
<evidence type="ECO:0000256" key="14">
    <source>
        <dbReference type="SAM" id="Phobius"/>
    </source>
</evidence>
<dbReference type="SFLD" id="SFLDS00052">
    <property type="entry name" value="Ferric_Reductase_Domain"/>
    <property type="match status" value="1"/>
</dbReference>
<dbReference type="OrthoDB" id="17725at2759"/>
<dbReference type="PROSITE" id="PS51384">
    <property type="entry name" value="FAD_FR"/>
    <property type="match status" value="1"/>
</dbReference>
<gene>
    <name evidence="16" type="ORF">GTA08_BOTSDO07379</name>
</gene>
<feature type="region of interest" description="Disordered" evidence="13">
    <location>
        <begin position="420"/>
        <end position="439"/>
    </location>
</feature>
<evidence type="ECO:0000256" key="7">
    <source>
        <dbReference type="ARBA" id="ARBA00022982"/>
    </source>
</evidence>
<evidence type="ECO:0000256" key="6">
    <source>
        <dbReference type="ARBA" id="ARBA00022692"/>
    </source>
</evidence>
<evidence type="ECO:0000313" key="17">
    <source>
        <dbReference type="Proteomes" id="UP000572817"/>
    </source>
</evidence>
<dbReference type="EMBL" id="WWBZ02000051">
    <property type="protein sequence ID" value="KAF4303732.1"/>
    <property type="molecule type" value="Genomic_DNA"/>
</dbReference>
<keyword evidence="10" id="KW-0406">Ion transport</keyword>
<comment type="subcellular location">
    <subcellularLocation>
        <location evidence="1">Cell membrane</location>
        <topology evidence="1">Multi-pass membrane protein</topology>
    </subcellularLocation>
</comment>
<evidence type="ECO:0000256" key="12">
    <source>
        <dbReference type="ARBA" id="ARBA00048483"/>
    </source>
</evidence>
<keyword evidence="5" id="KW-1003">Cell membrane</keyword>
<evidence type="ECO:0000256" key="13">
    <source>
        <dbReference type="SAM" id="MobiDB-lite"/>
    </source>
</evidence>
<evidence type="ECO:0000256" key="10">
    <source>
        <dbReference type="ARBA" id="ARBA00023065"/>
    </source>
</evidence>
<dbReference type="InterPro" id="IPR017938">
    <property type="entry name" value="Riboflavin_synthase-like_b-brl"/>
</dbReference>
<dbReference type="AlphaFoldDB" id="A0A8H4N5L5"/>
<evidence type="ECO:0000256" key="8">
    <source>
        <dbReference type="ARBA" id="ARBA00022989"/>
    </source>
</evidence>
<dbReference type="GO" id="GO:0052851">
    <property type="term" value="F:ferric-chelate reductase (NADPH) activity"/>
    <property type="evidence" value="ECO:0007669"/>
    <property type="project" value="UniProtKB-EC"/>
</dbReference>
<evidence type="ECO:0000256" key="1">
    <source>
        <dbReference type="ARBA" id="ARBA00004651"/>
    </source>
</evidence>
<feature type="transmembrane region" description="Helical" evidence="14">
    <location>
        <begin position="265"/>
        <end position="288"/>
    </location>
</feature>
<keyword evidence="11 14" id="KW-0472">Membrane</keyword>
<dbReference type="Pfam" id="PF08030">
    <property type="entry name" value="NAD_binding_6"/>
    <property type="match status" value="1"/>
</dbReference>
<keyword evidence="17" id="KW-1185">Reference proteome</keyword>